<reference evidence="2 3" key="1">
    <citation type="submission" date="2014-04" db="EMBL/GenBank/DDBJ databases">
        <authorList>
            <consortium name="DOE Joint Genome Institute"/>
            <person name="Kuo A."/>
            <person name="Kohler A."/>
            <person name="Nagy L.G."/>
            <person name="Floudas D."/>
            <person name="Copeland A."/>
            <person name="Barry K.W."/>
            <person name="Cichocki N."/>
            <person name="Veneault-Fourrey C."/>
            <person name="LaButti K."/>
            <person name="Lindquist E.A."/>
            <person name="Lipzen A."/>
            <person name="Lundell T."/>
            <person name="Morin E."/>
            <person name="Murat C."/>
            <person name="Sun H."/>
            <person name="Tunlid A."/>
            <person name="Henrissat B."/>
            <person name="Grigoriev I.V."/>
            <person name="Hibbett D.S."/>
            <person name="Martin F."/>
            <person name="Nordberg H.P."/>
            <person name="Cantor M.N."/>
            <person name="Hua S.X."/>
        </authorList>
    </citation>
    <scope>NUCLEOTIDE SEQUENCE [LARGE SCALE GENOMIC DNA]</scope>
    <source>
        <strain evidence="2 3">Foug A</strain>
    </source>
</reference>
<evidence type="ECO:0000256" key="1">
    <source>
        <dbReference type="SAM" id="MobiDB-lite"/>
    </source>
</evidence>
<gene>
    <name evidence="2" type="ORF">SCLCIDRAFT_471928</name>
</gene>
<dbReference type="EMBL" id="KN822022">
    <property type="protein sequence ID" value="KIM65508.1"/>
    <property type="molecule type" value="Genomic_DNA"/>
</dbReference>
<proteinExistence type="predicted"/>
<organism evidence="2 3">
    <name type="scientific">Scleroderma citrinum Foug A</name>
    <dbReference type="NCBI Taxonomy" id="1036808"/>
    <lineage>
        <taxon>Eukaryota</taxon>
        <taxon>Fungi</taxon>
        <taxon>Dikarya</taxon>
        <taxon>Basidiomycota</taxon>
        <taxon>Agaricomycotina</taxon>
        <taxon>Agaricomycetes</taxon>
        <taxon>Agaricomycetidae</taxon>
        <taxon>Boletales</taxon>
        <taxon>Sclerodermatineae</taxon>
        <taxon>Sclerodermataceae</taxon>
        <taxon>Scleroderma</taxon>
    </lineage>
</organism>
<dbReference type="HOGENOM" id="CLU_2387457_0_0_1"/>
<dbReference type="AlphaFoldDB" id="A0A0C2ZVJ6"/>
<dbReference type="InParanoid" id="A0A0C2ZVJ6"/>
<evidence type="ECO:0000313" key="3">
    <source>
        <dbReference type="Proteomes" id="UP000053989"/>
    </source>
</evidence>
<protein>
    <submittedName>
        <fullName evidence="2">Uncharacterized protein</fullName>
    </submittedName>
</protein>
<name>A0A0C2ZVJ6_9AGAM</name>
<reference evidence="3" key="2">
    <citation type="submission" date="2015-01" db="EMBL/GenBank/DDBJ databases">
        <title>Evolutionary Origins and Diversification of the Mycorrhizal Mutualists.</title>
        <authorList>
            <consortium name="DOE Joint Genome Institute"/>
            <consortium name="Mycorrhizal Genomics Consortium"/>
            <person name="Kohler A."/>
            <person name="Kuo A."/>
            <person name="Nagy L.G."/>
            <person name="Floudas D."/>
            <person name="Copeland A."/>
            <person name="Barry K.W."/>
            <person name="Cichocki N."/>
            <person name="Veneault-Fourrey C."/>
            <person name="LaButti K."/>
            <person name="Lindquist E.A."/>
            <person name="Lipzen A."/>
            <person name="Lundell T."/>
            <person name="Morin E."/>
            <person name="Murat C."/>
            <person name="Riley R."/>
            <person name="Ohm R."/>
            <person name="Sun H."/>
            <person name="Tunlid A."/>
            <person name="Henrissat B."/>
            <person name="Grigoriev I.V."/>
            <person name="Hibbett D.S."/>
            <person name="Martin F."/>
        </authorList>
    </citation>
    <scope>NUCLEOTIDE SEQUENCE [LARGE SCALE GENOMIC DNA]</scope>
    <source>
        <strain evidence="3">Foug A</strain>
    </source>
</reference>
<dbReference type="Proteomes" id="UP000053989">
    <property type="component" value="Unassembled WGS sequence"/>
</dbReference>
<feature type="region of interest" description="Disordered" evidence="1">
    <location>
        <begin position="71"/>
        <end position="94"/>
    </location>
</feature>
<accession>A0A0C2ZVJ6</accession>
<sequence length="94" mass="10493">MASHGCKRPSVMDHYGSTRYLVWHRNDLFTAKRFVGYNSKSTTMPRSSGGISLDGQISTSEFHEAVCLRRPENHTDTKKGANMEYGNAHGVADM</sequence>
<feature type="compositionally biased region" description="Basic and acidic residues" evidence="1">
    <location>
        <begin position="71"/>
        <end position="81"/>
    </location>
</feature>
<evidence type="ECO:0000313" key="2">
    <source>
        <dbReference type="EMBL" id="KIM65508.1"/>
    </source>
</evidence>
<keyword evidence="3" id="KW-1185">Reference proteome</keyword>